<dbReference type="Proteomes" id="UP000650524">
    <property type="component" value="Unassembled WGS sequence"/>
</dbReference>
<dbReference type="AlphaFoldDB" id="A0A8J6MXD6"/>
<evidence type="ECO:0000313" key="9">
    <source>
        <dbReference type="Proteomes" id="UP000650524"/>
    </source>
</evidence>
<gene>
    <name evidence="8" type="primary">nrfD</name>
    <name evidence="8" type="ORF">H8E19_04535</name>
</gene>
<keyword evidence="3" id="KW-1003">Cell membrane</keyword>
<feature type="transmembrane region" description="Helical" evidence="7">
    <location>
        <begin position="196"/>
        <end position="220"/>
    </location>
</feature>
<proteinExistence type="inferred from homology"/>
<dbReference type="PANTHER" id="PTHR43044:SF2">
    <property type="entry name" value="POLYSULPHIDE REDUCTASE NRFD"/>
    <property type="match status" value="1"/>
</dbReference>
<keyword evidence="5 7" id="KW-1133">Transmembrane helix</keyword>
<feature type="transmembrane region" description="Helical" evidence="7">
    <location>
        <begin position="52"/>
        <end position="75"/>
    </location>
</feature>
<evidence type="ECO:0000256" key="7">
    <source>
        <dbReference type="SAM" id="Phobius"/>
    </source>
</evidence>
<dbReference type="PANTHER" id="PTHR43044">
    <property type="match status" value="1"/>
</dbReference>
<evidence type="ECO:0000256" key="4">
    <source>
        <dbReference type="ARBA" id="ARBA00022692"/>
    </source>
</evidence>
<evidence type="ECO:0000256" key="3">
    <source>
        <dbReference type="ARBA" id="ARBA00022475"/>
    </source>
</evidence>
<sequence length="386" mass="43052">MLEKTLHGGKGYWIWVFALAVCIGIGFIAYLYQLREGMWVTGMSRDVSWGFYISQFTFLVGVAASVLMVVLPLYLHDFKAFARITALSQFLAVGTLLMSLLFVFSDVGMPMRILNVPLNPTPGSMLFYDTVFLPGFMLLNLIIGWTAMGAEKREVPLQWWVKALIYLSMPWAVVMHTVTAFIYAGTPGRGFWMTAIMAPRFLVTAFAAGPALLIILATIIKTLTRFEVTEKAIQKLVTIMLYALIIDVFFLGVEYFTVFYAHIPEYALTFQYLFLGINGNCALVPWYWGMNIAILVAIGLLVIPGARTSRPVLVAACVIALIGLWIDKGFVLVPAAFIPNVFGRIMEYPPSWVELTISLGIYALGTLIITALYKVVISVREETEIL</sequence>
<protein>
    <submittedName>
        <fullName evidence="8">Polysulfide reductase NrfD</fullName>
    </submittedName>
</protein>
<feature type="transmembrane region" description="Helical" evidence="7">
    <location>
        <begin position="312"/>
        <end position="337"/>
    </location>
</feature>
<feature type="transmembrane region" description="Helical" evidence="7">
    <location>
        <begin position="357"/>
        <end position="376"/>
    </location>
</feature>
<comment type="caution">
    <text evidence="8">The sequence shown here is derived from an EMBL/GenBank/DDBJ whole genome shotgun (WGS) entry which is preliminary data.</text>
</comment>
<dbReference type="EMBL" id="JACNJD010000151">
    <property type="protein sequence ID" value="MBC8176652.1"/>
    <property type="molecule type" value="Genomic_DNA"/>
</dbReference>
<organism evidence="8 9">
    <name type="scientific">Candidatus Desulfacyla euxinica</name>
    <dbReference type="NCBI Taxonomy" id="2841693"/>
    <lineage>
        <taxon>Bacteria</taxon>
        <taxon>Deltaproteobacteria</taxon>
        <taxon>Candidatus Desulfacyla</taxon>
    </lineage>
</organism>
<comment type="subcellular location">
    <subcellularLocation>
        <location evidence="1">Cell membrane</location>
        <topology evidence="1">Multi-pass membrane protein</topology>
    </subcellularLocation>
</comment>
<dbReference type="InterPro" id="IPR005614">
    <property type="entry name" value="NrfD-like"/>
</dbReference>
<accession>A0A8J6MXD6</accession>
<reference evidence="8 9" key="1">
    <citation type="submission" date="2020-08" db="EMBL/GenBank/DDBJ databases">
        <title>Bridging the membrane lipid divide: bacteria of the FCB group superphylum have the potential to synthesize archaeal ether lipids.</title>
        <authorList>
            <person name="Villanueva L."/>
            <person name="Von Meijenfeldt F.A.B."/>
            <person name="Westbye A.B."/>
            <person name="Yadav S."/>
            <person name="Hopmans E.C."/>
            <person name="Dutilh B.E."/>
            <person name="Sinninghe Damste J.S."/>
        </authorList>
    </citation>
    <scope>NUCLEOTIDE SEQUENCE [LARGE SCALE GENOMIC DNA]</scope>
    <source>
        <strain evidence="8">NIOZ-UU27</strain>
    </source>
</reference>
<feature type="transmembrane region" description="Helical" evidence="7">
    <location>
        <begin position="87"/>
        <end position="105"/>
    </location>
</feature>
<dbReference type="GO" id="GO:0005886">
    <property type="term" value="C:plasma membrane"/>
    <property type="evidence" value="ECO:0007669"/>
    <property type="project" value="UniProtKB-SubCell"/>
</dbReference>
<comment type="similarity">
    <text evidence="2">Belongs to the NrfD family.</text>
</comment>
<feature type="transmembrane region" description="Helical" evidence="7">
    <location>
        <begin position="241"/>
        <end position="263"/>
    </location>
</feature>
<keyword evidence="4 7" id="KW-0812">Transmembrane</keyword>
<evidence type="ECO:0000313" key="8">
    <source>
        <dbReference type="EMBL" id="MBC8176652.1"/>
    </source>
</evidence>
<feature type="transmembrane region" description="Helical" evidence="7">
    <location>
        <begin position="159"/>
        <end position="184"/>
    </location>
</feature>
<feature type="transmembrane region" description="Helical" evidence="7">
    <location>
        <begin position="283"/>
        <end position="303"/>
    </location>
</feature>
<feature type="transmembrane region" description="Helical" evidence="7">
    <location>
        <begin position="12"/>
        <end position="32"/>
    </location>
</feature>
<dbReference type="Pfam" id="PF03916">
    <property type="entry name" value="NrfD"/>
    <property type="match status" value="1"/>
</dbReference>
<feature type="transmembrane region" description="Helical" evidence="7">
    <location>
        <begin position="125"/>
        <end position="147"/>
    </location>
</feature>
<dbReference type="NCBIfam" id="NF045798">
    <property type="entry name" value="DsrP"/>
    <property type="match status" value="1"/>
</dbReference>
<dbReference type="InterPro" id="IPR054823">
    <property type="entry name" value="DsrP-like"/>
</dbReference>
<evidence type="ECO:0000256" key="2">
    <source>
        <dbReference type="ARBA" id="ARBA00008929"/>
    </source>
</evidence>
<keyword evidence="6 7" id="KW-0472">Membrane</keyword>
<evidence type="ECO:0000256" key="1">
    <source>
        <dbReference type="ARBA" id="ARBA00004651"/>
    </source>
</evidence>
<evidence type="ECO:0000256" key="6">
    <source>
        <dbReference type="ARBA" id="ARBA00023136"/>
    </source>
</evidence>
<evidence type="ECO:0000256" key="5">
    <source>
        <dbReference type="ARBA" id="ARBA00022989"/>
    </source>
</evidence>
<name>A0A8J6MXD6_9DELT</name>